<dbReference type="KEGG" id="vg:26634051"/>
<evidence type="ECO:0000313" key="1">
    <source>
        <dbReference type="EMBL" id="AJF40840.1"/>
    </source>
</evidence>
<dbReference type="Proteomes" id="UP000031804">
    <property type="component" value="Segment"/>
</dbReference>
<organism evidence="1 2">
    <name type="scientific">Vibrio phage phi 3</name>
    <dbReference type="NCBI Taxonomy" id="1589298"/>
    <lineage>
        <taxon>Viruses</taxon>
        <taxon>Duplodnaviria</taxon>
        <taxon>Heunggongvirae</taxon>
        <taxon>Uroviricota</taxon>
        <taxon>Caudoviricetes</taxon>
        <taxon>Demerecviridae</taxon>
        <taxon>Ermolyevavirinae</taxon>
        <taxon>Jesfedecavirus</taxon>
        <taxon>Jesfedecavirus phi3</taxon>
    </lineage>
</organism>
<evidence type="ECO:0000313" key="2">
    <source>
        <dbReference type="Proteomes" id="UP000031804"/>
    </source>
</evidence>
<dbReference type="GeneID" id="26634051"/>
<dbReference type="EMBL" id="KP280063">
    <property type="protein sequence ID" value="AJF40840.1"/>
    <property type="molecule type" value="Genomic_DNA"/>
</dbReference>
<keyword evidence="2" id="KW-1185">Reference proteome</keyword>
<name>A0A0B5HE76_9CAUD</name>
<protein>
    <submittedName>
        <fullName evidence="1">Uncharacterized protein</fullName>
    </submittedName>
</protein>
<dbReference type="OrthoDB" id="37426at10239"/>
<gene>
    <name evidence="1" type="ORF">SBVP3_0073</name>
</gene>
<reference evidence="1 2" key="1">
    <citation type="submission" date="2014-12" db="EMBL/GenBank/DDBJ databases">
        <title>Complete genome sequences of three Vibrio cholerae specific bacteriophages.</title>
        <authorList>
            <person name="Bhandare S.G."/>
            <person name="Warry A."/>
            <person name="Emes R.D."/>
            <person name="Hooton S.P.T."/>
            <person name="Barrow P.A."/>
            <person name="Atterbury R.J."/>
        </authorList>
    </citation>
    <scope>NUCLEOTIDE SEQUENCE [LARGE SCALE GENOMIC DNA]</scope>
</reference>
<dbReference type="RefSeq" id="YP_009207538.1">
    <property type="nucleotide sequence ID" value="NC_028895.1"/>
</dbReference>
<sequence length="51" mass="5635">MKKRGKMLKTATFALAYGSSVNLASTKSGLGLRRVKTLAKDLYENGFKLRN</sequence>
<accession>A0A0B5HE76</accession>
<proteinExistence type="predicted"/>